<organism evidence="13">
    <name type="scientific">Planktothricoides sp. SpSt-374</name>
    <dbReference type="NCBI Taxonomy" id="2282167"/>
    <lineage>
        <taxon>Bacteria</taxon>
        <taxon>Bacillati</taxon>
        <taxon>Cyanobacteriota</taxon>
        <taxon>Cyanophyceae</taxon>
        <taxon>Oscillatoriophycideae</taxon>
        <taxon>Oscillatoriales</taxon>
        <taxon>Oscillatoriaceae</taxon>
        <taxon>Planktothricoides</taxon>
    </lineage>
</organism>
<name>A0A7C3ZK86_9CYAN</name>
<comment type="subcellular location">
    <subcellularLocation>
        <location evidence="1">Membrane</location>
        <topology evidence="1">Multi-pass membrane protein</topology>
    </subcellularLocation>
</comment>
<evidence type="ECO:0000256" key="11">
    <source>
        <dbReference type="SAM" id="Phobius"/>
    </source>
</evidence>
<keyword evidence="6 11" id="KW-0472">Membrane</keyword>
<evidence type="ECO:0000256" key="3">
    <source>
        <dbReference type="ARBA" id="ARBA00022692"/>
    </source>
</evidence>
<feature type="domain" description="CBS" evidence="12">
    <location>
        <begin position="481"/>
        <end position="539"/>
    </location>
</feature>
<protein>
    <submittedName>
        <fullName evidence="13">Chloride channel protein</fullName>
    </submittedName>
</protein>
<evidence type="ECO:0000256" key="1">
    <source>
        <dbReference type="ARBA" id="ARBA00004141"/>
    </source>
</evidence>
<evidence type="ECO:0000313" key="13">
    <source>
        <dbReference type="EMBL" id="HGG00965.1"/>
    </source>
</evidence>
<feature type="transmembrane region" description="Helical" evidence="11">
    <location>
        <begin position="251"/>
        <end position="274"/>
    </location>
</feature>
<keyword evidence="9" id="KW-0407">Ion channel</keyword>
<dbReference type="PRINTS" id="PR00762">
    <property type="entry name" value="CLCHANNEL"/>
</dbReference>
<evidence type="ECO:0000256" key="8">
    <source>
        <dbReference type="ARBA" id="ARBA00023214"/>
    </source>
</evidence>
<dbReference type="Gene3D" id="1.10.3080.10">
    <property type="entry name" value="Clc chloride channel"/>
    <property type="match status" value="1"/>
</dbReference>
<feature type="transmembrane region" description="Helical" evidence="11">
    <location>
        <begin position="394"/>
        <end position="419"/>
    </location>
</feature>
<dbReference type="InterPro" id="IPR000644">
    <property type="entry name" value="CBS_dom"/>
</dbReference>
<keyword evidence="10" id="KW-0129">CBS domain</keyword>
<sequence>MATTLPETKVLIPHEPELTDLSDRLTSLLNRLQPPPEILCFIAAGIIGGGVGIVMAIFHYLIQLIEYLTLDSLMGKISGWGTWTLATIPLMGGMVVGLIRWLYKDFFGDDLHSLISNRRIQRISPLRPAIKMLAASVSLGTGASLGPEGPTVEIGATLGAILGQLFHVSKERYRLLLGAGAAAALAAGFNAPMAGVFFALEVVIGVSFSTSAASLVLLSAFVSSLISRCAFGSHPAFALPAYKVASHWEWIFYLGLGVIASVVSIAYTQGIKIARDWFQGKIPGMVNLVWIPRALHPALGGASVGLVALQVPQILGVGYSTIEAILHDGRFPISVLCLLLVAKIAMTAISLGSGLVGGVFAPAMFIGATLGAIYGNVLELIIPSGWIEIAPPAAYAMVGMAAVLAGSVKAPMTALLLLFEMTQNYEIILPLMVAVGASVWLVEQFNARKSVQGLNLQEMGINMQKQNDMDVLSAVSIAQVMHQSYLTLSAEMPVLEAGLTMLHSKCHTALVLDACEQLEGIITLDDIRRHVFQPENHDSHQACPIYKLRDICTAEIIYASVDEPVTKALERMAVRGLTQLPVVAPDNDRRVVGMLERERIALACNLAVFQSRFQDSLN</sequence>
<keyword evidence="3 11" id="KW-0812">Transmembrane</keyword>
<keyword evidence="2" id="KW-0813">Transport</keyword>
<evidence type="ECO:0000256" key="4">
    <source>
        <dbReference type="ARBA" id="ARBA00022989"/>
    </source>
</evidence>
<evidence type="ECO:0000256" key="9">
    <source>
        <dbReference type="ARBA" id="ARBA00023303"/>
    </source>
</evidence>
<dbReference type="Pfam" id="PF00571">
    <property type="entry name" value="CBS"/>
    <property type="match status" value="2"/>
</dbReference>
<keyword evidence="8" id="KW-0868">Chloride</keyword>
<dbReference type="InterPro" id="IPR050368">
    <property type="entry name" value="ClC-type_chloride_channel"/>
</dbReference>
<evidence type="ECO:0000259" key="12">
    <source>
        <dbReference type="PROSITE" id="PS51371"/>
    </source>
</evidence>
<dbReference type="PANTHER" id="PTHR43427">
    <property type="entry name" value="CHLORIDE CHANNEL PROTEIN CLC-E"/>
    <property type="match status" value="1"/>
</dbReference>
<dbReference type="GO" id="GO:0034707">
    <property type="term" value="C:chloride channel complex"/>
    <property type="evidence" value="ECO:0007669"/>
    <property type="project" value="UniProtKB-KW"/>
</dbReference>
<dbReference type="Gene3D" id="3.10.580.10">
    <property type="entry name" value="CBS-domain"/>
    <property type="match status" value="1"/>
</dbReference>
<gene>
    <name evidence="13" type="ORF">ENR15_10020</name>
</gene>
<dbReference type="InterPro" id="IPR014743">
    <property type="entry name" value="Cl-channel_core"/>
</dbReference>
<dbReference type="Pfam" id="PF00654">
    <property type="entry name" value="Voltage_CLC"/>
    <property type="match status" value="1"/>
</dbReference>
<feature type="transmembrane region" description="Helical" evidence="11">
    <location>
        <begin position="294"/>
        <end position="319"/>
    </location>
</feature>
<feature type="domain" description="CBS" evidence="12">
    <location>
        <begin position="552"/>
        <end position="616"/>
    </location>
</feature>
<evidence type="ECO:0000256" key="7">
    <source>
        <dbReference type="ARBA" id="ARBA00023173"/>
    </source>
</evidence>
<dbReference type="EMBL" id="DSPX01000098">
    <property type="protein sequence ID" value="HGG00965.1"/>
    <property type="molecule type" value="Genomic_DNA"/>
</dbReference>
<dbReference type="SUPFAM" id="SSF54631">
    <property type="entry name" value="CBS-domain pair"/>
    <property type="match status" value="1"/>
</dbReference>
<feature type="transmembrane region" description="Helical" evidence="11">
    <location>
        <begin position="212"/>
        <end position="231"/>
    </location>
</feature>
<dbReference type="PROSITE" id="PS51371">
    <property type="entry name" value="CBS"/>
    <property type="match status" value="2"/>
</dbReference>
<dbReference type="AlphaFoldDB" id="A0A7C3ZK86"/>
<dbReference type="CDD" id="cd00400">
    <property type="entry name" value="Voltage_gated_ClC"/>
    <property type="match status" value="1"/>
</dbReference>
<feature type="transmembrane region" description="Helical" evidence="11">
    <location>
        <begin position="359"/>
        <end position="382"/>
    </location>
</feature>
<feature type="transmembrane region" description="Helical" evidence="11">
    <location>
        <begin position="38"/>
        <end position="62"/>
    </location>
</feature>
<dbReference type="PANTHER" id="PTHR43427:SF6">
    <property type="entry name" value="CHLORIDE CHANNEL PROTEIN CLC-E"/>
    <property type="match status" value="1"/>
</dbReference>
<comment type="caution">
    <text evidence="13">The sequence shown here is derived from an EMBL/GenBank/DDBJ whole genome shotgun (WGS) entry which is preliminary data.</text>
</comment>
<dbReference type="InterPro" id="IPR001807">
    <property type="entry name" value="ClC"/>
</dbReference>
<evidence type="ECO:0000256" key="5">
    <source>
        <dbReference type="ARBA" id="ARBA00023065"/>
    </source>
</evidence>
<keyword evidence="4 11" id="KW-1133">Transmembrane helix</keyword>
<proteinExistence type="predicted"/>
<dbReference type="GO" id="GO:0005254">
    <property type="term" value="F:chloride channel activity"/>
    <property type="evidence" value="ECO:0007669"/>
    <property type="project" value="UniProtKB-KW"/>
</dbReference>
<reference evidence="13" key="1">
    <citation type="journal article" date="2020" name="mSystems">
        <title>Genome- and Community-Level Interaction Insights into Carbon Utilization and Element Cycling Functions of Hydrothermarchaeota in Hydrothermal Sediment.</title>
        <authorList>
            <person name="Zhou Z."/>
            <person name="Liu Y."/>
            <person name="Xu W."/>
            <person name="Pan J."/>
            <person name="Luo Z.H."/>
            <person name="Li M."/>
        </authorList>
    </citation>
    <scope>NUCLEOTIDE SEQUENCE [LARGE SCALE GENOMIC DNA]</scope>
    <source>
        <strain evidence="13">SpSt-374</strain>
    </source>
</reference>
<keyword evidence="5" id="KW-0406">Ion transport</keyword>
<feature type="transmembrane region" description="Helical" evidence="11">
    <location>
        <begin position="82"/>
        <end position="103"/>
    </location>
</feature>
<feature type="transmembrane region" description="Helical" evidence="11">
    <location>
        <begin position="175"/>
        <end position="200"/>
    </location>
</feature>
<evidence type="ECO:0000256" key="6">
    <source>
        <dbReference type="ARBA" id="ARBA00023136"/>
    </source>
</evidence>
<keyword evidence="7" id="KW-0869">Chloride channel</keyword>
<feature type="transmembrane region" description="Helical" evidence="11">
    <location>
        <begin position="331"/>
        <end position="353"/>
    </location>
</feature>
<evidence type="ECO:0000256" key="2">
    <source>
        <dbReference type="ARBA" id="ARBA00022448"/>
    </source>
</evidence>
<evidence type="ECO:0000256" key="10">
    <source>
        <dbReference type="PROSITE-ProRule" id="PRU00703"/>
    </source>
</evidence>
<dbReference type="InterPro" id="IPR046342">
    <property type="entry name" value="CBS_dom_sf"/>
</dbReference>
<accession>A0A7C3ZK86</accession>
<dbReference type="SUPFAM" id="SSF81340">
    <property type="entry name" value="Clc chloride channel"/>
    <property type="match status" value="1"/>
</dbReference>